<organism evidence="6">
    <name type="scientific">marine sediment metagenome</name>
    <dbReference type="NCBI Taxonomy" id="412755"/>
    <lineage>
        <taxon>unclassified sequences</taxon>
        <taxon>metagenomes</taxon>
        <taxon>ecological metagenomes</taxon>
    </lineage>
</organism>
<evidence type="ECO:0000256" key="2">
    <source>
        <dbReference type="ARBA" id="ARBA00022723"/>
    </source>
</evidence>
<evidence type="ECO:0000256" key="3">
    <source>
        <dbReference type="ARBA" id="ARBA00023004"/>
    </source>
</evidence>
<comment type="caution">
    <text evidence="6">The sequence shown here is derived from an EMBL/GenBank/DDBJ whole genome shotgun (WGS) entry which is preliminary data.</text>
</comment>
<dbReference type="GO" id="GO:0051539">
    <property type="term" value="F:4 iron, 4 sulfur cluster binding"/>
    <property type="evidence" value="ECO:0007669"/>
    <property type="project" value="UniProtKB-KW"/>
</dbReference>
<accession>X0Y718</accession>
<feature type="non-terminal residue" evidence="6">
    <location>
        <position position="1"/>
    </location>
</feature>
<name>X0Y718_9ZZZZ</name>
<dbReference type="GO" id="GO:0046872">
    <property type="term" value="F:metal ion binding"/>
    <property type="evidence" value="ECO:0007669"/>
    <property type="project" value="UniProtKB-KW"/>
</dbReference>
<evidence type="ECO:0000259" key="5">
    <source>
        <dbReference type="PROSITE" id="PS51379"/>
    </source>
</evidence>
<dbReference type="EMBL" id="BARS01053440">
    <property type="protein sequence ID" value="GAG51545.1"/>
    <property type="molecule type" value="Genomic_DNA"/>
</dbReference>
<dbReference type="PANTHER" id="PTHR43687">
    <property type="entry name" value="ADENYLYLSULFATE REDUCTASE, BETA SUBUNIT"/>
    <property type="match status" value="1"/>
</dbReference>
<keyword evidence="1" id="KW-0004">4Fe-4S</keyword>
<dbReference type="InterPro" id="IPR017896">
    <property type="entry name" value="4Fe4S_Fe-S-bd"/>
</dbReference>
<dbReference type="InterPro" id="IPR017900">
    <property type="entry name" value="4Fe4S_Fe_S_CS"/>
</dbReference>
<dbReference type="PROSITE" id="PS51379">
    <property type="entry name" value="4FE4S_FER_2"/>
    <property type="match status" value="2"/>
</dbReference>
<evidence type="ECO:0000256" key="4">
    <source>
        <dbReference type="ARBA" id="ARBA00023014"/>
    </source>
</evidence>
<dbReference type="Pfam" id="PF00037">
    <property type="entry name" value="Fer4"/>
    <property type="match status" value="1"/>
</dbReference>
<evidence type="ECO:0000313" key="6">
    <source>
        <dbReference type="EMBL" id="GAG51545.1"/>
    </source>
</evidence>
<feature type="domain" description="4Fe-4S ferredoxin-type" evidence="5">
    <location>
        <begin position="185"/>
        <end position="214"/>
    </location>
</feature>
<dbReference type="AlphaFoldDB" id="X0Y718"/>
<evidence type="ECO:0000256" key="1">
    <source>
        <dbReference type="ARBA" id="ARBA00022485"/>
    </source>
</evidence>
<keyword evidence="4" id="KW-0411">Iron-sulfur</keyword>
<keyword evidence="3" id="KW-0408">Iron</keyword>
<dbReference type="InterPro" id="IPR050572">
    <property type="entry name" value="Fe-S_Ferredoxin"/>
</dbReference>
<dbReference type="InterPro" id="IPR036188">
    <property type="entry name" value="FAD/NAD-bd_sf"/>
</dbReference>
<dbReference type="PANTHER" id="PTHR43687:SF4">
    <property type="entry name" value="BLR5484 PROTEIN"/>
    <property type="match status" value="1"/>
</dbReference>
<dbReference type="PROSITE" id="PS00198">
    <property type="entry name" value="4FE4S_FER_1"/>
    <property type="match status" value="1"/>
</dbReference>
<gene>
    <name evidence="6" type="ORF">S01H1_79293</name>
</gene>
<dbReference type="SUPFAM" id="SSF51905">
    <property type="entry name" value="FAD/NAD(P)-binding domain"/>
    <property type="match status" value="1"/>
</dbReference>
<feature type="non-terminal residue" evidence="6">
    <location>
        <position position="227"/>
    </location>
</feature>
<feature type="domain" description="4Fe-4S ferredoxin-type" evidence="5">
    <location>
        <begin position="154"/>
        <end position="183"/>
    </location>
</feature>
<protein>
    <recommendedName>
        <fullName evidence="5">4Fe-4S ferredoxin-type domain-containing protein</fullName>
    </recommendedName>
</protein>
<proteinExistence type="predicted"/>
<dbReference type="SUPFAM" id="SSF54862">
    <property type="entry name" value="4Fe-4S ferredoxins"/>
    <property type="match status" value="1"/>
</dbReference>
<reference evidence="6" key="1">
    <citation type="journal article" date="2014" name="Front. Microbiol.">
        <title>High frequency of phylogenetically diverse reductive dehalogenase-homologous genes in deep subseafloor sedimentary metagenomes.</title>
        <authorList>
            <person name="Kawai M."/>
            <person name="Futagami T."/>
            <person name="Toyoda A."/>
            <person name="Takaki Y."/>
            <person name="Nishi S."/>
            <person name="Hori S."/>
            <person name="Arai W."/>
            <person name="Tsubouchi T."/>
            <person name="Morono Y."/>
            <person name="Uchiyama I."/>
            <person name="Ito T."/>
            <person name="Fujiyama A."/>
            <person name="Inagaki F."/>
            <person name="Takami H."/>
        </authorList>
    </citation>
    <scope>NUCLEOTIDE SEQUENCE</scope>
    <source>
        <strain evidence="6">Expedition CK06-06</strain>
    </source>
</reference>
<sequence>GNVTVLYRDVRTYGLNEGHYTEARKAGVLFLRYTEERKPEVGRADGEFVVTLYDEILKREIGIQAQLLVLSVGIDAPESNREIARLLKVPLNEDGFFLEAHVKLRPVDFATDGVFVCGLAHGPKYVRESVAQALAAAGRALTVLSRQWIRAEAATARVLEERCTGCGLCVEVCPYGAIEVDTDRQTAVVNALLCKGCGSCAATCFSAALDVSGFSNRQIIREFEELL</sequence>
<keyword evidence="2" id="KW-0479">Metal-binding</keyword>
<dbReference type="Gene3D" id="3.30.70.20">
    <property type="match status" value="1"/>
</dbReference>